<protein>
    <submittedName>
        <fullName evidence="1">Non-receptor tyrosine-protein</fullName>
    </submittedName>
</protein>
<accession>A0A485PF41</accession>
<proteinExistence type="predicted"/>
<name>A0A485PF41_LYNPA</name>
<dbReference type="GO" id="GO:0004715">
    <property type="term" value="F:non-membrane spanning protein tyrosine kinase activity"/>
    <property type="evidence" value="ECO:0007669"/>
    <property type="project" value="TreeGrafter"/>
</dbReference>
<dbReference type="EMBL" id="CAAGRJ010032904">
    <property type="protein sequence ID" value="VFV42964.1"/>
    <property type="molecule type" value="Genomic_DNA"/>
</dbReference>
<dbReference type="GO" id="GO:0005829">
    <property type="term" value="C:cytosol"/>
    <property type="evidence" value="ECO:0007669"/>
    <property type="project" value="TreeGrafter"/>
</dbReference>
<keyword evidence="2" id="KW-1185">Reference proteome</keyword>
<dbReference type="PANTHER" id="PTHR45807:SF6">
    <property type="entry name" value="NON-RECEPTOR TYROSINE-PROTEIN KINASE TYK2"/>
    <property type="match status" value="1"/>
</dbReference>
<evidence type="ECO:0000313" key="1">
    <source>
        <dbReference type="EMBL" id="VFV42964.1"/>
    </source>
</evidence>
<keyword evidence="1" id="KW-0675">Receptor</keyword>
<evidence type="ECO:0000313" key="2">
    <source>
        <dbReference type="Proteomes" id="UP000386466"/>
    </source>
</evidence>
<dbReference type="Proteomes" id="UP000386466">
    <property type="component" value="Unassembled WGS sequence"/>
</dbReference>
<dbReference type="Gene3D" id="3.30.200.20">
    <property type="entry name" value="Phosphorylase Kinase, domain 1"/>
    <property type="match status" value="1"/>
</dbReference>
<dbReference type="GO" id="GO:0060397">
    <property type="term" value="P:growth hormone receptor signaling pathway via JAK-STAT"/>
    <property type="evidence" value="ECO:0007669"/>
    <property type="project" value="TreeGrafter"/>
</dbReference>
<gene>
    <name evidence="1" type="ORF">LYPA_23C018558</name>
</gene>
<dbReference type="GO" id="GO:0005131">
    <property type="term" value="F:growth hormone receptor binding"/>
    <property type="evidence" value="ECO:0007669"/>
    <property type="project" value="TreeGrafter"/>
</dbReference>
<dbReference type="GO" id="GO:0019221">
    <property type="term" value="P:cytokine-mediated signaling pathway"/>
    <property type="evidence" value="ECO:0007669"/>
    <property type="project" value="TreeGrafter"/>
</dbReference>
<dbReference type="GO" id="GO:0030154">
    <property type="term" value="P:cell differentiation"/>
    <property type="evidence" value="ECO:0007669"/>
    <property type="project" value="TreeGrafter"/>
</dbReference>
<reference evidence="1 2" key="1">
    <citation type="submission" date="2019-01" db="EMBL/GenBank/DDBJ databases">
        <authorList>
            <person name="Alioto T."/>
            <person name="Alioto T."/>
        </authorList>
    </citation>
    <scope>NUCLEOTIDE SEQUENCE [LARGE SCALE GENOMIC DNA]</scope>
</reference>
<dbReference type="AlphaFoldDB" id="A0A485PF41"/>
<dbReference type="PANTHER" id="PTHR45807">
    <property type="entry name" value="TYROSINE-PROTEIN KINASE HOPSCOTCH"/>
    <property type="match status" value="1"/>
</dbReference>
<dbReference type="InterPro" id="IPR051286">
    <property type="entry name" value="JAK"/>
</dbReference>
<dbReference type="GO" id="GO:0035556">
    <property type="term" value="P:intracellular signal transduction"/>
    <property type="evidence" value="ECO:0007669"/>
    <property type="project" value="TreeGrafter"/>
</dbReference>
<organism evidence="1 2">
    <name type="scientific">Lynx pardinus</name>
    <name type="common">Iberian lynx</name>
    <name type="synonym">Felis pardina</name>
    <dbReference type="NCBI Taxonomy" id="191816"/>
    <lineage>
        <taxon>Eukaryota</taxon>
        <taxon>Metazoa</taxon>
        <taxon>Chordata</taxon>
        <taxon>Craniata</taxon>
        <taxon>Vertebrata</taxon>
        <taxon>Euteleostomi</taxon>
        <taxon>Mammalia</taxon>
        <taxon>Eutheria</taxon>
        <taxon>Laurasiatheria</taxon>
        <taxon>Carnivora</taxon>
        <taxon>Feliformia</taxon>
        <taxon>Felidae</taxon>
        <taxon>Felinae</taxon>
        <taxon>Lynx</taxon>
    </lineage>
</organism>
<sequence>MGWSFKWGQGSPHNIALAFYKTASLMSRVSHVHLAFVHGICRGSYENIQPPECLSGGANSPSTAADKRGFGATYLELCFDAEAPPMDCGPSEKECFYRKQHWLPQPSHPELATLTT</sequence>